<evidence type="ECO:0000256" key="7">
    <source>
        <dbReference type="SAM" id="Phobius"/>
    </source>
</evidence>
<feature type="transmembrane region" description="Helical" evidence="7">
    <location>
        <begin position="100"/>
        <end position="118"/>
    </location>
</feature>
<accession>A0A3A3GAG9</accession>
<evidence type="ECO:0000259" key="8">
    <source>
        <dbReference type="Pfam" id="PF01694"/>
    </source>
</evidence>
<evidence type="ECO:0000256" key="2">
    <source>
        <dbReference type="ARBA" id="ARBA00009045"/>
    </source>
</evidence>
<protein>
    <submittedName>
        <fullName evidence="9">Rhomboid family intramembrane serine protease</fullName>
    </submittedName>
</protein>
<dbReference type="PANTHER" id="PTHR43731:SF14">
    <property type="entry name" value="PRESENILIN-ASSOCIATED RHOMBOID-LIKE PROTEIN, MITOCHONDRIAL"/>
    <property type="match status" value="1"/>
</dbReference>
<comment type="subcellular location">
    <subcellularLocation>
        <location evidence="1">Membrane</location>
        <topology evidence="1">Multi-pass membrane protein</topology>
    </subcellularLocation>
</comment>
<dbReference type="PANTHER" id="PTHR43731">
    <property type="entry name" value="RHOMBOID PROTEASE"/>
    <property type="match status" value="1"/>
</dbReference>
<gene>
    <name evidence="9" type="ORF">DQX05_25570</name>
</gene>
<dbReference type="EMBL" id="QYZD01000037">
    <property type="protein sequence ID" value="RJG20383.1"/>
    <property type="molecule type" value="Genomic_DNA"/>
</dbReference>
<evidence type="ECO:0000256" key="4">
    <source>
        <dbReference type="ARBA" id="ARBA00022801"/>
    </source>
</evidence>
<dbReference type="Pfam" id="PF01694">
    <property type="entry name" value="Rhomboid"/>
    <property type="match status" value="1"/>
</dbReference>
<name>A0A3A3GAG9_PANTH</name>
<feature type="transmembrane region" description="Helical" evidence="7">
    <location>
        <begin position="12"/>
        <end position="35"/>
    </location>
</feature>
<keyword evidence="4" id="KW-0378">Hydrolase</keyword>
<dbReference type="AlphaFoldDB" id="A0A3A3GAG9"/>
<comment type="similarity">
    <text evidence="2">Belongs to the peptidase S54 family.</text>
</comment>
<dbReference type="GO" id="GO:0006508">
    <property type="term" value="P:proteolysis"/>
    <property type="evidence" value="ECO:0007669"/>
    <property type="project" value="UniProtKB-KW"/>
</dbReference>
<keyword evidence="5 7" id="KW-1133">Transmembrane helix</keyword>
<dbReference type="GO" id="GO:0004252">
    <property type="term" value="F:serine-type endopeptidase activity"/>
    <property type="evidence" value="ECO:0007669"/>
    <property type="project" value="InterPro"/>
</dbReference>
<feature type="domain" description="Peptidase S54 rhomboid" evidence="8">
    <location>
        <begin position="59"/>
        <end position="194"/>
    </location>
</feature>
<evidence type="ECO:0000256" key="3">
    <source>
        <dbReference type="ARBA" id="ARBA00022692"/>
    </source>
</evidence>
<evidence type="ECO:0000256" key="1">
    <source>
        <dbReference type="ARBA" id="ARBA00004141"/>
    </source>
</evidence>
<feature type="transmembrane region" description="Helical" evidence="7">
    <location>
        <begin position="157"/>
        <end position="175"/>
    </location>
</feature>
<dbReference type="GO" id="GO:0016020">
    <property type="term" value="C:membrane"/>
    <property type="evidence" value="ECO:0007669"/>
    <property type="project" value="UniProtKB-SubCell"/>
</dbReference>
<dbReference type="SUPFAM" id="SSF144091">
    <property type="entry name" value="Rhomboid-like"/>
    <property type="match status" value="1"/>
</dbReference>
<evidence type="ECO:0000313" key="10">
    <source>
        <dbReference type="Proteomes" id="UP000266177"/>
    </source>
</evidence>
<dbReference type="OrthoDB" id="9813074at2"/>
<keyword evidence="6 7" id="KW-0472">Membrane</keyword>
<reference evidence="9 10" key="1">
    <citation type="submission" date="2018-09" db="EMBL/GenBank/DDBJ databases">
        <title>Paenibacillus SK2017-BO5.</title>
        <authorList>
            <person name="Piskunova J.V."/>
            <person name="Dubiley S.A."/>
            <person name="Severinov K.V."/>
        </authorList>
    </citation>
    <scope>NUCLEOTIDE SEQUENCE [LARGE SCALE GENOMIC DNA]</scope>
    <source>
        <strain evidence="9 10">BO5</strain>
    </source>
</reference>
<dbReference type="RefSeq" id="WP_119796162.1">
    <property type="nucleotide sequence ID" value="NZ_QYZD01000037.1"/>
</dbReference>
<evidence type="ECO:0000256" key="6">
    <source>
        <dbReference type="ARBA" id="ARBA00023136"/>
    </source>
</evidence>
<feature type="transmembrane region" description="Helical" evidence="7">
    <location>
        <begin position="124"/>
        <end position="145"/>
    </location>
</feature>
<dbReference type="InterPro" id="IPR035952">
    <property type="entry name" value="Rhomboid-like_sf"/>
</dbReference>
<evidence type="ECO:0000256" key="5">
    <source>
        <dbReference type="ARBA" id="ARBA00022989"/>
    </source>
</evidence>
<dbReference type="Gene3D" id="1.20.1540.10">
    <property type="entry name" value="Rhomboid-like"/>
    <property type="match status" value="1"/>
</dbReference>
<feature type="transmembrane region" description="Helical" evidence="7">
    <location>
        <begin position="68"/>
        <end position="88"/>
    </location>
</feature>
<organism evidence="9 10">
    <name type="scientific">Paenibacillus thiaminolyticus</name>
    <name type="common">Bacillus thiaminolyticus</name>
    <dbReference type="NCBI Taxonomy" id="49283"/>
    <lineage>
        <taxon>Bacteria</taxon>
        <taxon>Bacillati</taxon>
        <taxon>Bacillota</taxon>
        <taxon>Bacilli</taxon>
        <taxon>Bacillales</taxon>
        <taxon>Paenibacillaceae</taxon>
        <taxon>Paenibacillus</taxon>
    </lineage>
</organism>
<dbReference type="InterPro" id="IPR050925">
    <property type="entry name" value="Rhomboid_protease_S54"/>
</dbReference>
<keyword evidence="9" id="KW-0645">Protease</keyword>
<dbReference type="InterPro" id="IPR022764">
    <property type="entry name" value="Peptidase_S54_rhomboid_dom"/>
</dbReference>
<keyword evidence="3 7" id="KW-0812">Transmembrane</keyword>
<evidence type="ECO:0000313" key="9">
    <source>
        <dbReference type="EMBL" id="RJG20383.1"/>
    </source>
</evidence>
<comment type="caution">
    <text evidence="9">The sequence shown here is derived from an EMBL/GenBank/DDBJ whole genome shotgun (WGS) entry which is preliminary data.</text>
</comment>
<sequence length="199" mass="22083">MIFIRYENWRSYIKQFPVTTLLIIANVAMFIVLALNGGSQDGMTLLKFGAVWKQEPYASETWRLATAMFLHAGFQHLLFNMFALFVFAPPMERILGSFKYAVLYLLSGLMGNAAALYLSEWGTLAVGASGAIYGVYGAYLFIAIFQRWALDQASRKTIMIILGIGIVQSFVITGISWSAHLGGLAAGFVLYAILQRIRS</sequence>
<dbReference type="Proteomes" id="UP000266177">
    <property type="component" value="Unassembled WGS sequence"/>
</dbReference>
<proteinExistence type="inferred from homology"/>